<accession>A0ABC8KGA5</accession>
<proteinExistence type="predicted"/>
<name>A0ABC8KGA5_ERUVS</name>
<protein>
    <recommendedName>
        <fullName evidence="1">NYN domain-containing protein</fullName>
    </recommendedName>
</protein>
<comment type="caution">
    <text evidence="2">The sequence shown here is derived from an EMBL/GenBank/DDBJ whole genome shotgun (WGS) entry which is preliminary data.</text>
</comment>
<evidence type="ECO:0000313" key="2">
    <source>
        <dbReference type="EMBL" id="CAH8355946.1"/>
    </source>
</evidence>
<evidence type="ECO:0000313" key="3">
    <source>
        <dbReference type="Proteomes" id="UP001642260"/>
    </source>
</evidence>
<gene>
    <name evidence="2" type="ORF">ERUC_LOCUS21701</name>
</gene>
<dbReference type="Pfam" id="PF01936">
    <property type="entry name" value="NYN"/>
    <property type="match status" value="1"/>
</dbReference>
<dbReference type="AlphaFoldDB" id="A0ABC8KGA5"/>
<dbReference type="EMBL" id="CAKOAT010214266">
    <property type="protein sequence ID" value="CAH8355946.1"/>
    <property type="molecule type" value="Genomic_DNA"/>
</dbReference>
<keyword evidence="3" id="KW-1185">Reference proteome</keyword>
<dbReference type="InterPro" id="IPR021139">
    <property type="entry name" value="NYN"/>
</dbReference>
<evidence type="ECO:0000259" key="1">
    <source>
        <dbReference type="Pfam" id="PF01936"/>
    </source>
</evidence>
<dbReference type="Proteomes" id="UP001642260">
    <property type="component" value="Unassembled WGS sequence"/>
</dbReference>
<reference evidence="2 3" key="1">
    <citation type="submission" date="2022-03" db="EMBL/GenBank/DDBJ databases">
        <authorList>
            <person name="Macdonald S."/>
            <person name="Ahmed S."/>
            <person name="Newling K."/>
        </authorList>
    </citation>
    <scope>NUCLEOTIDE SEQUENCE [LARGE SCALE GENOMIC DNA]</scope>
</reference>
<organism evidence="2 3">
    <name type="scientific">Eruca vesicaria subsp. sativa</name>
    <name type="common">Garden rocket</name>
    <name type="synonym">Eruca sativa</name>
    <dbReference type="NCBI Taxonomy" id="29727"/>
    <lineage>
        <taxon>Eukaryota</taxon>
        <taxon>Viridiplantae</taxon>
        <taxon>Streptophyta</taxon>
        <taxon>Embryophyta</taxon>
        <taxon>Tracheophyta</taxon>
        <taxon>Spermatophyta</taxon>
        <taxon>Magnoliopsida</taxon>
        <taxon>eudicotyledons</taxon>
        <taxon>Gunneridae</taxon>
        <taxon>Pentapetalae</taxon>
        <taxon>rosids</taxon>
        <taxon>malvids</taxon>
        <taxon>Brassicales</taxon>
        <taxon>Brassicaceae</taxon>
        <taxon>Brassiceae</taxon>
        <taxon>Eruca</taxon>
    </lineage>
</organism>
<sequence>MLRGVTVIWDYQYAWIPEGYDLRTLKASIETALKKCNPDFFIQGKVIAVGHATGAKHQAITMLPHDFQLSPVQQHNPRTPDPQDQTALKLVIELTLRVLKMRTNILVISGNYDLIHPINEWRRSNVFMMLAVPESSASSFCDCANVTWLWTSEDPERAAATMINGGGPIPPH</sequence>
<feature type="domain" description="NYN" evidence="1">
    <location>
        <begin position="5"/>
        <end position="145"/>
    </location>
</feature>